<reference evidence="6" key="1">
    <citation type="submission" date="2017-05" db="EMBL/GenBank/DDBJ databases">
        <title>Complete and WGS of Bordetella genogroups.</title>
        <authorList>
            <person name="Spilker T."/>
            <person name="Lipuma J."/>
        </authorList>
    </citation>
    <scope>NUCLEOTIDE SEQUENCE [LARGE SCALE GENOMIC DNA]</scope>
    <source>
        <strain evidence="6">AU8856</strain>
    </source>
</reference>
<evidence type="ECO:0000313" key="5">
    <source>
        <dbReference type="EMBL" id="OZI60278.1"/>
    </source>
</evidence>
<dbReference type="PANTHER" id="PTHR34069">
    <property type="entry name" value="3-OXOACYL-[ACYL-CARRIER-PROTEIN] SYNTHASE 3"/>
    <property type="match status" value="1"/>
</dbReference>
<name>A0A261UEA9_9BORD</name>
<dbReference type="Pfam" id="PF08541">
    <property type="entry name" value="ACP_syn_III_C"/>
    <property type="match status" value="1"/>
</dbReference>
<gene>
    <name evidence="5" type="ORF">CAL28_12630</name>
</gene>
<dbReference type="GO" id="GO:0044550">
    <property type="term" value="P:secondary metabolite biosynthetic process"/>
    <property type="evidence" value="ECO:0007669"/>
    <property type="project" value="TreeGrafter"/>
</dbReference>
<evidence type="ECO:0000259" key="3">
    <source>
        <dbReference type="Pfam" id="PF08541"/>
    </source>
</evidence>
<dbReference type="Pfam" id="PF08545">
    <property type="entry name" value="ACP_syn_III"/>
    <property type="match status" value="1"/>
</dbReference>
<dbReference type="SUPFAM" id="SSF53901">
    <property type="entry name" value="Thiolase-like"/>
    <property type="match status" value="1"/>
</dbReference>
<dbReference type="InterPro" id="IPR013751">
    <property type="entry name" value="ACP_syn_III_N"/>
</dbReference>
<comment type="caution">
    <text evidence="5">The sequence shown here is derived from an EMBL/GenBank/DDBJ whole genome shotgun (WGS) entry which is preliminary data.</text>
</comment>
<dbReference type="Proteomes" id="UP000215767">
    <property type="component" value="Unassembled WGS sequence"/>
</dbReference>
<dbReference type="GO" id="GO:0006633">
    <property type="term" value="P:fatty acid biosynthetic process"/>
    <property type="evidence" value="ECO:0007669"/>
    <property type="project" value="InterPro"/>
</dbReference>
<evidence type="ECO:0000259" key="4">
    <source>
        <dbReference type="Pfam" id="PF08545"/>
    </source>
</evidence>
<dbReference type="PANTHER" id="PTHR34069:SF2">
    <property type="entry name" value="BETA-KETOACYL-[ACYL-CARRIER-PROTEIN] SYNTHASE III"/>
    <property type="match status" value="1"/>
</dbReference>
<feature type="domain" description="Beta-ketoacyl-[acyl-carrier-protein] synthase III C-terminal" evidence="3">
    <location>
        <begin position="254"/>
        <end position="342"/>
    </location>
</feature>
<dbReference type="OrthoDB" id="9815506at2"/>
<dbReference type="AlphaFoldDB" id="A0A261UEA9"/>
<dbReference type="RefSeq" id="WP_094841695.1">
    <property type="nucleotide sequence ID" value="NZ_NEVS01000004.1"/>
</dbReference>
<organism evidence="5 6">
    <name type="scientific">Bordetella genomosp. 11</name>
    <dbReference type="NCBI Taxonomy" id="1416808"/>
    <lineage>
        <taxon>Bacteria</taxon>
        <taxon>Pseudomonadati</taxon>
        <taxon>Pseudomonadota</taxon>
        <taxon>Betaproteobacteria</taxon>
        <taxon>Burkholderiales</taxon>
        <taxon>Alcaligenaceae</taxon>
        <taxon>Bordetella</taxon>
    </lineage>
</organism>
<proteinExistence type="predicted"/>
<dbReference type="InterPro" id="IPR016039">
    <property type="entry name" value="Thiolase-like"/>
</dbReference>
<feature type="domain" description="Beta-ketoacyl-[acyl-carrier-protein] synthase III N-terminal" evidence="4">
    <location>
        <begin position="115"/>
        <end position="184"/>
    </location>
</feature>
<dbReference type="GO" id="GO:0004315">
    <property type="term" value="F:3-oxoacyl-[acyl-carrier-protein] synthase activity"/>
    <property type="evidence" value="ECO:0007669"/>
    <property type="project" value="InterPro"/>
</dbReference>
<sequence>MKLRFHGKRIAGLLTVVPAHEQSFIEDMKGFNFPEARSRKLMEVMGYDKHRLALPGTCVSDLAVAGFEHLFANGLLDRDGFDAMIVVTQTPDYLMPPTSAVIHGRLGLPQDMLCLDINQGCAGFIVGLIQAMSLLEQESVRRVVVVNADIISQKTSPKDRNSYPLVGDAASLAIVERDADAAAITGEIKVDGARREALMIPAGGMRLPHSSATAVLEDVGDNNLRAQDHLRMDGTAVFNFVQTEIPPLIDGLLRDGGVDRAEVEWYLFHQPNRFMLQKLADRLGVPHDKVPMNVVEKYGNSSGVTIPMAITENLGDVLSGAPRLVCLAGFGVGLTWAGLLMRLGKLRFCRMIDFE</sequence>
<keyword evidence="6" id="KW-1185">Reference proteome</keyword>
<dbReference type="Gene3D" id="3.40.47.10">
    <property type="match status" value="1"/>
</dbReference>
<evidence type="ECO:0000256" key="1">
    <source>
        <dbReference type="ARBA" id="ARBA00022679"/>
    </source>
</evidence>
<accession>A0A261UEA9</accession>
<protein>
    <submittedName>
        <fullName evidence="5">3-oxoacyl-ACP synthase</fullName>
    </submittedName>
</protein>
<keyword evidence="2" id="KW-0012">Acyltransferase</keyword>
<evidence type="ECO:0000256" key="2">
    <source>
        <dbReference type="ARBA" id="ARBA00023315"/>
    </source>
</evidence>
<dbReference type="EMBL" id="NEVS01000004">
    <property type="protein sequence ID" value="OZI60278.1"/>
    <property type="molecule type" value="Genomic_DNA"/>
</dbReference>
<dbReference type="InterPro" id="IPR013747">
    <property type="entry name" value="ACP_syn_III_C"/>
</dbReference>
<evidence type="ECO:0000313" key="6">
    <source>
        <dbReference type="Proteomes" id="UP000215767"/>
    </source>
</evidence>
<dbReference type="CDD" id="cd00830">
    <property type="entry name" value="KAS_III"/>
    <property type="match status" value="1"/>
</dbReference>
<keyword evidence="1" id="KW-0808">Transferase</keyword>